<keyword evidence="3 8" id="KW-0418">Kinase</keyword>
<dbReference type="PROSITE" id="PS00108">
    <property type="entry name" value="PROTEIN_KINASE_ST"/>
    <property type="match status" value="1"/>
</dbReference>
<feature type="compositionally biased region" description="Pro residues" evidence="6">
    <location>
        <begin position="392"/>
        <end position="402"/>
    </location>
</feature>
<keyword evidence="1" id="KW-0808">Transferase</keyword>
<accession>A0A5J6GBL9</accession>
<dbReference type="GO" id="GO:0005524">
    <property type="term" value="F:ATP binding"/>
    <property type="evidence" value="ECO:0007669"/>
    <property type="project" value="UniProtKB-UniRule"/>
</dbReference>
<proteinExistence type="predicted"/>
<dbReference type="Gene3D" id="1.10.510.10">
    <property type="entry name" value="Transferase(Phosphotransferase) domain 1"/>
    <property type="match status" value="1"/>
</dbReference>
<dbReference type="CDD" id="cd14014">
    <property type="entry name" value="STKc_PknB_like"/>
    <property type="match status" value="1"/>
</dbReference>
<keyword evidence="2 5" id="KW-0547">Nucleotide-binding</keyword>
<dbReference type="PANTHER" id="PTHR43289:SF34">
    <property type="entry name" value="SERINE_THREONINE-PROTEIN KINASE YBDM-RELATED"/>
    <property type="match status" value="1"/>
</dbReference>
<dbReference type="GO" id="GO:0004674">
    <property type="term" value="F:protein serine/threonine kinase activity"/>
    <property type="evidence" value="ECO:0007669"/>
    <property type="project" value="UniProtKB-KW"/>
</dbReference>
<dbReference type="PANTHER" id="PTHR43289">
    <property type="entry name" value="MITOGEN-ACTIVATED PROTEIN KINASE KINASE KINASE 20-RELATED"/>
    <property type="match status" value="1"/>
</dbReference>
<feature type="region of interest" description="Disordered" evidence="6">
    <location>
        <begin position="428"/>
        <end position="506"/>
    </location>
</feature>
<dbReference type="SMART" id="SM00220">
    <property type="entry name" value="S_TKc"/>
    <property type="match status" value="1"/>
</dbReference>
<dbReference type="InterPro" id="IPR008271">
    <property type="entry name" value="Ser/Thr_kinase_AS"/>
</dbReference>
<dbReference type="KEGG" id="ska:CP970_10100"/>
<evidence type="ECO:0000256" key="3">
    <source>
        <dbReference type="ARBA" id="ARBA00022777"/>
    </source>
</evidence>
<reference evidence="8 9" key="1">
    <citation type="submission" date="2017-09" db="EMBL/GenBank/DDBJ databases">
        <authorList>
            <person name="Lee N."/>
            <person name="Cho B.-K."/>
        </authorList>
    </citation>
    <scope>NUCLEOTIDE SEQUENCE [LARGE SCALE GENOMIC DNA]</scope>
    <source>
        <strain evidence="8 9">ATCC 12853</strain>
    </source>
</reference>
<dbReference type="InterPro" id="IPR000719">
    <property type="entry name" value="Prot_kinase_dom"/>
</dbReference>
<feature type="compositionally biased region" description="Low complexity" evidence="6">
    <location>
        <begin position="463"/>
        <end position="480"/>
    </location>
</feature>
<feature type="compositionally biased region" description="Basic and acidic residues" evidence="6">
    <location>
        <begin position="363"/>
        <end position="377"/>
    </location>
</feature>
<keyword evidence="8" id="KW-0723">Serine/threonine-protein kinase</keyword>
<dbReference type="AlphaFoldDB" id="A0A5J6GBL9"/>
<keyword evidence="9" id="KW-1185">Reference proteome</keyword>
<feature type="compositionally biased region" description="Basic residues" evidence="6">
    <location>
        <begin position="26"/>
        <end position="38"/>
    </location>
</feature>
<evidence type="ECO:0000259" key="7">
    <source>
        <dbReference type="PROSITE" id="PS50011"/>
    </source>
</evidence>
<dbReference type="PROSITE" id="PS00107">
    <property type="entry name" value="PROTEIN_KINASE_ATP"/>
    <property type="match status" value="1"/>
</dbReference>
<evidence type="ECO:0000256" key="1">
    <source>
        <dbReference type="ARBA" id="ARBA00022679"/>
    </source>
</evidence>
<keyword evidence="4 5" id="KW-0067">ATP-binding</keyword>
<dbReference type="InterPro" id="IPR011009">
    <property type="entry name" value="Kinase-like_dom_sf"/>
</dbReference>
<dbReference type="SUPFAM" id="SSF56112">
    <property type="entry name" value="Protein kinase-like (PK-like)"/>
    <property type="match status" value="1"/>
</dbReference>
<evidence type="ECO:0000256" key="6">
    <source>
        <dbReference type="SAM" id="MobiDB-lite"/>
    </source>
</evidence>
<evidence type="ECO:0000256" key="4">
    <source>
        <dbReference type="ARBA" id="ARBA00022840"/>
    </source>
</evidence>
<feature type="binding site" evidence="5">
    <location>
        <position position="108"/>
    </location>
    <ligand>
        <name>ATP</name>
        <dbReference type="ChEBI" id="CHEBI:30616"/>
    </ligand>
</feature>
<dbReference type="InterPro" id="IPR017441">
    <property type="entry name" value="Protein_kinase_ATP_BS"/>
</dbReference>
<sequence>MAAPAPARHPRRHPRRRTGHGVAACKRCRHGERPRGQGHRPPCPGLTGHETLLGPLNGSCDPGDTVERLTANDPAEIGRYRSIAELGRGGMGRVLLSSAPDGGLVALKQVRAQFVEDDGFRARFRREVAASRKVSGAYTSAVLDADADAEEPWLTSEFVPGPSLQEAVTAVGTLPEEAVLRMAAGLAAALVDIHRAGLVHRDLKPSNVLLTDDGPRVIDFGIARATDGESGTELTRSGGLVGSPGFMSPEQAQGQPIGPASDVFSLGTVLVMACTGTCPFTGPSVPQTLYNIVYAEPDLGTLPAKVRALVARCLAKDPAERPSPTQLLDDIGRITRPARPWPTDVHELIAAQQAEIARLQGELARRTREDEERRTREEAEDDGAAVVIEAPPTTPEPEPGPARPRLAVLAGTALAVAALTAAAVIALDPGGGGDTRTVEKPPRATATVERTPEEPSPEPSPEPTTEAPPVEEATAPDTEPSAVREPSRAAPTRIESRPSTRPAAIADCGGQALDRPAELLVACGDGGAGLKNLRWTGWGTPVARATGGGWQRICSPSCAEGREAQYSVAVTVSGLNGGRYTTMRVTAPQSPGGAVTDYSLDAYGPTRRG</sequence>
<evidence type="ECO:0000313" key="8">
    <source>
        <dbReference type="EMBL" id="QEU91191.1"/>
    </source>
</evidence>
<feature type="domain" description="Protein kinase" evidence="7">
    <location>
        <begin position="80"/>
        <end position="349"/>
    </location>
</feature>
<feature type="region of interest" description="Disordered" evidence="6">
    <location>
        <begin position="1"/>
        <end position="65"/>
    </location>
</feature>
<feature type="region of interest" description="Disordered" evidence="6">
    <location>
        <begin position="362"/>
        <end position="404"/>
    </location>
</feature>
<evidence type="ECO:0000256" key="2">
    <source>
        <dbReference type="ARBA" id="ARBA00022741"/>
    </source>
</evidence>
<dbReference type="Proteomes" id="UP000325529">
    <property type="component" value="Chromosome"/>
</dbReference>
<dbReference type="OrthoDB" id="9762169at2"/>
<dbReference type="EMBL" id="CP023699">
    <property type="protein sequence ID" value="QEU91191.1"/>
    <property type="molecule type" value="Genomic_DNA"/>
</dbReference>
<dbReference type="Pfam" id="PF00069">
    <property type="entry name" value="Pkinase"/>
    <property type="match status" value="1"/>
</dbReference>
<feature type="compositionally biased region" description="Basic residues" evidence="6">
    <location>
        <begin position="8"/>
        <end position="19"/>
    </location>
</feature>
<evidence type="ECO:0000256" key="5">
    <source>
        <dbReference type="PROSITE-ProRule" id="PRU10141"/>
    </source>
</evidence>
<gene>
    <name evidence="8" type="ORF">CP970_10100</name>
</gene>
<protein>
    <submittedName>
        <fullName evidence="8">Serine/threonine protein kinase</fullName>
    </submittedName>
</protein>
<organism evidence="8 9">
    <name type="scientific">Streptomyces kanamyceticus</name>
    <dbReference type="NCBI Taxonomy" id="1967"/>
    <lineage>
        <taxon>Bacteria</taxon>
        <taxon>Bacillati</taxon>
        <taxon>Actinomycetota</taxon>
        <taxon>Actinomycetes</taxon>
        <taxon>Kitasatosporales</taxon>
        <taxon>Streptomycetaceae</taxon>
        <taxon>Streptomyces</taxon>
    </lineage>
</organism>
<evidence type="ECO:0000313" key="9">
    <source>
        <dbReference type="Proteomes" id="UP000325529"/>
    </source>
</evidence>
<name>A0A5J6GBL9_STRKN</name>
<dbReference type="PROSITE" id="PS50011">
    <property type="entry name" value="PROTEIN_KINASE_DOM"/>
    <property type="match status" value="1"/>
</dbReference>
<dbReference type="Gene3D" id="3.30.200.20">
    <property type="entry name" value="Phosphorylase Kinase, domain 1"/>
    <property type="match status" value="1"/>
</dbReference>